<proteinExistence type="predicted"/>
<dbReference type="AlphaFoldDB" id="A0A915BML2"/>
<dbReference type="WBParaSite" id="PgR045_g056_t01">
    <property type="protein sequence ID" value="PgR045_g056_t01"/>
    <property type="gene ID" value="PgR045_g056"/>
</dbReference>
<name>A0A915BML2_PARUN</name>
<evidence type="ECO:0000313" key="1">
    <source>
        <dbReference type="Proteomes" id="UP000887569"/>
    </source>
</evidence>
<reference evidence="2" key="1">
    <citation type="submission" date="2022-11" db="UniProtKB">
        <authorList>
            <consortium name="WormBaseParasite"/>
        </authorList>
    </citation>
    <scope>IDENTIFICATION</scope>
</reference>
<organism evidence="1 2">
    <name type="scientific">Parascaris univalens</name>
    <name type="common">Nematode worm</name>
    <dbReference type="NCBI Taxonomy" id="6257"/>
    <lineage>
        <taxon>Eukaryota</taxon>
        <taxon>Metazoa</taxon>
        <taxon>Ecdysozoa</taxon>
        <taxon>Nematoda</taxon>
        <taxon>Chromadorea</taxon>
        <taxon>Rhabditida</taxon>
        <taxon>Spirurina</taxon>
        <taxon>Ascaridomorpha</taxon>
        <taxon>Ascaridoidea</taxon>
        <taxon>Ascarididae</taxon>
        <taxon>Parascaris</taxon>
    </lineage>
</organism>
<sequence length="214" mass="25246">MLTREEVLASWKPQKYLKEKKDAEEAEERARQQDAIKIKRHNEQLLQKIKNPFLPVMESNSSLSDMEISALRPCNGETLRERIVKAPAERKMLKKWEEILKERNAPFDDLYWDDPIVEYISELVDKETIADVLKVKEAEVESPKYAKSTRPVSMNPRKRPLDEFWLDPDMPGFVGPHDLSPLDEPIFDPDIRTRRFLNKIMDRQWKNALDDDLE</sequence>
<protein>
    <submittedName>
        <fullName evidence="2">Uncharacterized protein</fullName>
    </submittedName>
</protein>
<accession>A0A915BML2</accession>
<keyword evidence="1" id="KW-1185">Reference proteome</keyword>
<dbReference type="Proteomes" id="UP000887569">
    <property type="component" value="Unplaced"/>
</dbReference>
<evidence type="ECO:0000313" key="2">
    <source>
        <dbReference type="WBParaSite" id="PgR045_g056_t01"/>
    </source>
</evidence>